<dbReference type="AlphaFoldDB" id="A0A2S3GUH4"/>
<organism evidence="1">
    <name type="scientific">Panicum hallii</name>
    <dbReference type="NCBI Taxonomy" id="206008"/>
    <lineage>
        <taxon>Eukaryota</taxon>
        <taxon>Viridiplantae</taxon>
        <taxon>Streptophyta</taxon>
        <taxon>Embryophyta</taxon>
        <taxon>Tracheophyta</taxon>
        <taxon>Spermatophyta</taxon>
        <taxon>Magnoliopsida</taxon>
        <taxon>Liliopsida</taxon>
        <taxon>Poales</taxon>
        <taxon>Poaceae</taxon>
        <taxon>PACMAD clade</taxon>
        <taxon>Panicoideae</taxon>
        <taxon>Panicodae</taxon>
        <taxon>Paniceae</taxon>
        <taxon>Panicinae</taxon>
        <taxon>Panicum</taxon>
        <taxon>Panicum sect. Panicum</taxon>
    </lineage>
</organism>
<accession>A0A2S3GUH4</accession>
<evidence type="ECO:0000313" key="1">
    <source>
        <dbReference type="EMBL" id="PAN08935.1"/>
    </source>
</evidence>
<sequence>MYLKRVGTATLLPKIFPHPPNPSRPHPTPNFKIIVAGSPLRTSEPPLPGFRRIPLRPLRTRFASAPPPPPFHRIPLRPPVPASLRRRRRPFQASTPSLSVPSPVAIPARAMDVDEVEVGSLYDLQKVVRWEDQSRELHISVKDSISLHDAEKLWSYVSTAGGHGILQNIEMLRGKREALLNIEMLRGKQEARLFVKEKLGELRSWVADIDQQISTLNNQKSRLQADMDAGDRGLRRSYEPVVLDGPTAYLDIDMNVGETMAMYTAESPDTLDRDEVYWGEAAYKAREMSQERALDEFSLAVVNANLRALNTSKARIMQSLAGLEQQFLQEPTYLGAANAEFDTFLDTAVCSRSGDQPGLF</sequence>
<protein>
    <submittedName>
        <fullName evidence="1">Uncharacterized protein</fullName>
    </submittedName>
</protein>
<gene>
    <name evidence="1" type="ORF">PAHAL_1G445600</name>
</gene>
<proteinExistence type="predicted"/>
<dbReference type="EMBL" id="CM008046">
    <property type="protein sequence ID" value="PAN08935.1"/>
    <property type="molecule type" value="Genomic_DNA"/>
</dbReference>
<dbReference type="Proteomes" id="UP000243499">
    <property type="component" value="Chromosome 1"/>
</dbReference>
<reference evidence="1" key="1">
    <citation type="submission" date="2018-04" db="EMBL/GenBank/DDBJ databases">
        <title>WGS assembly of Panicum hallii.</title>
        <authorList>
            <person name="Lovell J."/>
            <person name="Jenkins J."/>
            <person name="Lowry D."/>
            <person name="Mamidi S."/>
            <person name="Sreedasyam A."/>
            <person name="Weng X."/>
            <person name="Barry K."/>
            <person name="Bonette J."/>
            <person name="Campitelli B."/>
            <person name="Daum C."/>
            <person name="Gordon S."/>
            <person name="Gould B."/>
            <person name="Lipzen A."/>
            <person name="Macqueen A."/>
            <person name="Palacio-Mejia J."/>
            <person name="Plott C."/>
            <person name="Shakirov E."/>
            <person name="Shu S."/>
            <person name="Yoshinaga Y."/>
            <person name="Zane M."/>
            <person name="Rokhsar D."/>
            <person name="Grimwood J."/>
            <person name="Schmutz J."/>
            <person name="Juenger T."/>
        </authorList>
    </citation>
    <scope>NUCLEOTIDE SEQUENCE [LARGE SCALE GENOMIC DNA]</scope>
    <source>
        <strain evidence="1">FIL2</strain>
    </source>
</reference>
<dbReference type="Gramene" id="PAN08935">
    <property type="protein sequence ID" value="PAN08935"/>
    <property type="gene ID" value="PAHAL_1G445600"/>
</dbReference>
<name>A0A2S3GUH4_9POAL</name>